<evidence type="ECO:0000313" key="3">
    <source>
        <dbReference type="EMBL" id="TCL29348.1"/>
    </source>
</evidence>
<dbReference type="GO" id="GO:0031640">
    <property type="term" value="P:killing of cells of another organism"/>
    <property type="evidence" value="ECO:0007669"/>
    <property type="project" value="UniProtKB-KW"/>
</dbReference>
<dbReference type="AlphaFoldDB" id="A0A4R1PK41"/>
<dbReference type="RefSeq" id="WP_242672496.1">
    <property type="nucleotide sequence ID" value="NZ_JBHLST010000044.1"/>
</dbReference>
<evidence type="ECO:0000256" key="2">
    <source>
        <dbReference type="ARBA" id="ARBA00022638"/>
    </source>
</evidence>
<organism evidence="3 4">
    <name type="scientific">Azotobacter chroococcum</name>
    <dbReference type="NCBI Taxonomy" id="353"/>
    <lineage>
        <taxon>Bacteria</taxon>
        <taxon>Pseudomonadati</taxon>
        <taxon>Pseudomonadota</taxon>
        <taxon>Gammaproteobacteria</taxon>
        <taxon>Pseudomonadales</taxon>
        <taxon>Pseudomonadaceae</taxon>
        <taxon>Azotobacter</taxon>
    </lineage>
</organism>
<evidence type="ECO:0000256" key="1">
    <source>
        <dbReference type="ARBA" id="ARBA00022529"/>
    </source>
</evidence>
<name>A0A4R1PK41_9GAMM</name>
<dbReference type="PROSITE" id="PS00018">
    <property type="entry name" value="EF_HAND_1"/>
    <property type="match status" value="1"/>
</dbReference>
<keyword evidence="2" id="KW-0081">Bacteriolytic enzyme</keyword>
<protein>
    <submittedName>
        <fullName evidence="3">Phage lysozyme-like predicted toxin</fullName>
    </submittedName>
</protein>
<gene>
    <name evidence="3" type="ORF">EV691_11922</name>
</gene>
<sequence length="856" mass="95010">MSDTPAIRNWSLPFPGDASAFDYLAALADAGSGSYPMGRNGLWHGGIHFDGHTAGHLDQSEVRCIADGEVIAYRIDARYPYSEYRAGDVCTVAPFSTGFVLVRHRLQAPAIGEDRPPALTLYSLYMHLKEWEGYRAEGAAAPPPFLGEALYRIRADKACDPIRGLRVRAGRKGTAEHATVLALLPKGCRVRLGEADRERPQWRKLIVLVEGRALPDLPAGCEGWVFGGELQGTDDPDVFLVGERANDIETGLAPGKGLNLRRDGSGERDDPITAVLPEGSVFTLGAGSGAYRPLGTVVEGGDSLCNLHGHVHFASLEPAGTRTPTLDRVQVLERPWPIKAGEPIGHLGLYQDHDSGSAQPRLHLEVFSCDDVPAFVQRSRAWAARLPDTEKTLLKVHRGASKLIPHRAGIDADHPPRPSDEGMTVGVDLLIPQHLLDSLPAERRLRAGSATAGSVTNWWRLDNLLADTEGKPISGWLAEQELITTRHSPWDWEGFDFIEETGRPLGELAHRLDTDGRLSDEEKPNYQAQIDLADKGPIRSRLHDLIDRDGDGTLAPHEIAAALRKPWIAQSLSQLITRHESEWFWNPEKWDELDPLMDHSPETPNPNWESEKRRIEKLAWWSELAGRYGIGADGVEWHFQPLELLGSQLSKPKLGLIKVIEGKITFDAEGNDMPSSPHFSRVIHWPGNSLSGVTLGRGYDMGSRSESEIFNHMMSAGIDEDKAAKISKAYGLKGSAAQNFVIKNKELIGTITREQQILLFNLIYPSYVEKTINNYNKWTLGEPGKVSWLDLSLVIREILVDFVYQGFTKGPNPMRAGMNNNIDELIRYIEKTPDIKQYEDGRHRALHLKKHKREAL</sequence>
<accession>A0A4R1PK41</accession>
<dbReference type="InterPro" id="IPR018247">
    <property type="entry name" value="EF_Hand_1_Ca_BS"/>
</dbReference>
<proteinExistence type="predicted"/>
<dbReference type="EMBL" id="SMMU01000019">
    <property type="protein sequence ID" value="TCL29348.1"/>
    <property type="molecule type" value="Genomic_DNA"/>
</dbReference>
<dbReference type="CDD" id="cd16903">
    <property type="entry name" value="pesticin_lyz-like"/>
    <property type="match status" value="1"/>
</dbReference>
<reference evidence="3 4" key="1">
    <citation type="submission" date="2019-03" db="EMBL/GenBank/DDBJ databases">
        <title>Genomic Encyclopedia of Type Strains, Phase IV (KMG-IV): sequencing the most valuable type-strain genomes for metagenomic binning, comparative biology and taxonomic classification.</title>
        <authorList>
            <person name="Goeker M."/>
        </authorList>
    </citation>
    <scope>NUCLEOTIDE SEQUENCE [LARGE SCALE GENOMIC DNA]</scope>
    <source>
        <strain evidence="3 4">DSM 2286</strain>
    </source>
</reference>
<dbReference type="GO" id="GO:0042742">
    <property type="term" value="P:defense response to bacterium"/>
    <property type="evidence" value="ECO:0007669"/>
    <property type="project" value="UniProtKB-KW"/>
</dbReference>
<dbReference type="InterPro" id="IPR023347">
    <property type="entry name" value="Lysozyme_dom_sf"/>
</dbReference>
<dbReference type="Proteomes" id="UP000295169">
    <property type="component" value="Unassembled WGS sequence"/>
</dbReference>
<dbReference type="GO" id="GO:0003796">
    <property type="term" value="F:lysozyme activity"/>
    <property type="evidence" value="ECO:0007669"/>
    <property type="project" value="InterPro"/>
</dbReference>
<keyword evidence="1" id="KW-0929">Antimicrobial</keyword>
<evidence type="ECO:0000313" key="4">
    <source>
        <dbReference type="Proteomes" id="UP000295169"/>
    </source>
</evidence>
<dbReference type="Gene3D" id="1.10.530.40">
    <property type="match status" value="1"/>
</dbReference>
<comment type="caution">
    <text evidence="3">The sequence shown here is derived from an EMBL/GenBank/DDBJ whole genome shotgun (WGS) entry which is preliminary data.</text>
</comment>